<sequence length="113" mass="13722">MTEHSSKEYYKKQSEYWFNESSKFAKQRDMLIDDNAKLRKERDDLKRNIDEYVFCKFEAIRHINQAKKEGLDYCVLTTLKSINDKLVKVFKEMGYEVTYQFENDEYIRIAAHK</sequence>
<evidence type="ECO:0000313" key="1">
    <source>
        <dbReference type="EMBL" id="MBH9582138.1"/>
    </source>
</evidence>
<protein>
    <submittedName>
        <fullName evidence="1">Uncharacterized protein</fullName>
    </submittedName>
</protein>
<reference evidence="1 2" key="1">
    <citation type="submission" date="2020-12" db="EMBL/GenBank/DDBJ databases">
        <title>Genomic analysis of Staphylococcus felis from a cat with skin infection.</title>
        <authorList>
            <person name="Aslantas O."/>
            <person name="Keskin O."/>
            <person name="Buyukaltay K."/>
            <person name="Gullu Yucetepe A."/>
        </authorList>
    </citation>
    <scope>NUCLEOTIDE SEQUENCE [LARGE SCALE GENOMIC DNA]</scope>
    <source>
        <strain evidence="1 2">HARRANVET</strain>
    </source>
</reference>
<proteinExistence type="predicted"/>
<evidence type="ECO:0000313" key="2">
    <source>
        <dbReference type="Proteomes" id="UP000597038"/>
    </source>
</evidence>
<comment type="caution">
    <text evidence="1">The sequence shown here is derived from an EMBL/GenBank/DDBJ whole genome shotgun (WGS) entry which is preliminary data.</text>
</comment>
<accession>A0ABS0QTX2</accession>
<feature type="non-terminal residue" evidence="1">
    <location>
        <position position="113"/>
    </location>
</feature>
<keyword evidence="2" id="KW-1185">Reference proteome</keyword>
<name>A0ABS0QTX2_9STAP</name>
<organism evidence="1 2">
    <name type="scientific">Staphylococcus felis</name>
    <dbReference type="NCBI Taxonomy" id="46127"/>
    <lineage>
        <taxon>Bacteria</taxon>
        <taxon>Bacillati</taxon>
        <taxon>Bacillota</taxon>
        <taxon>Bacilli</taxon>
        <taxon>Bacillales</taxon>
        <taxon>Staphylococcaceae</taxon>
        <taxon>Staphylococcus</taxon>
    </lineage>
</organism>
<dbReference type="Proteomes" id="UP000597038">
    <property type="component" value="Unassembled WGS sequence"/>
</dbReference>
<dbReference type="EMBL" id="JAEDAQ010000034">
    <property type="protein sequence ID" value="MBH9582138.1"/>
    <property type="molecule type" value="Genomic_DNA"/>
</dbReference>
<gene>
    <name evidence="1" type="ORF">I9026_12230</name>
</gene>